<accession>A0A919G2G5</accession>
<gene>
    <name evidence="1" type="ORF">GCM10018793_23950</name>
</gene>
<keyword evidence="2" id="KW-1185">Reference proteome</keyword>
<proteinExistence type="predicted"/>
<name>A0A919G2G5_9ACTN</name>
<reference evidence="1" key="2">
    <citation type="submission" date="2020-09" db="EMBL/GenBank/DDBJ databases">
        <authorList>
            <person name="Sun Q."/>
            <person name="Ohkuma M."/>
        </authorList>
    </citation>
    <scope>NUCLEOTIDE SEQUENCE</scope>
    <source>
        <strain evidence="1">JCM 5069</strain>
    </source>
</reference>
<comment type="caution">
    <text evidence="1">The sequence shown here is derived from an EMBL/GenBank/DDBJ whole genome shotgun (WGS) entry which is preliminary data.</text>
</comment>
<organism evidence="1 2">
    <name type="scientific">Streptomyces sulfonofaciens</name>
    <dbReference type="NCBI Taxonomy" id="68272"/>
    <lineage>
        <taxon>Bacteria</taxon>
        <taxon>Bacillati</taxon>
        <taxon>Actinomycetota</taxon>
        <taxon>Actinomycetes</taxon>
        <taxon>Kitasatosporales</taxon>
        <taxon>Streptomycetaceae</taxon>
        <taxon>Streptomyces</taxon>
    </lineage>
</organism>
<dbReference type="EMBL" id="BNCD01000005">
    <property type="protein sequence ID" value="GHH76928.1"/>
    <property type="molecule type" value="Genomic_DNA"/>
</dbReference>
<dbReference type="Proteomes" id="UP000603708">
    <property type="component" value="Unassembled WGS sequence"/>
</dbReference>
<reference evidence="1" key="1">
    <citation type="journal article" date="2014" name="Int. J. Syst. Evol. Microbiol.">
        <title>Complete genome sequence of Corynebacterium casei LMG S-19264T (=DSM 44701T), isolated from a smear-ripened cheese.</title>
        <authorList>
            <consortium name="US DOE Joint Genome Institute (JGI-PGF)"/>
            <person name="Walter F."/>
            <person name="Albersmeier A."/>
            <person name="Kalinowski J."/>
            <person name="Ruckert C."/>
        </authorList>
    </citation>
    <scope>NUCLEOTIDE SEQUENCE</scope>
    <source>
        <strain evidence="1">JCM 5069</strain>
    </source>
</reference>
<dbReference type="AlphaFoldDB" id="A0A919G2G5"/>
<sequence>MYGIAAGPKPVESLPNWLPGYERSAPVRVGDGTADRPRPGARGHIPDLRPVVAVLPRPPVRQNFVRYRPARSEAPMGVV</sequence>
<protein>
    <submittedName>
        <fullName evidence="1">Uncharacterized protein</fullName>
    </submittedName>
</protein>
<evidence type="ECO:0000313" key="1">
    <source>
        <dbReference type="EMBL" id="GHH76928.1"/>
    </source>
</evidence>
<evidence type="ECO:0000313" key="2">
    <source>
        <dbReference type="Proteomes" id="UP000603708"/>
    </source>
</evidence>